<accession>A0AA41U987</accession>
<gene>
    <name evidence="1" type="ORF">L1785_22415</name>
</gene>
<evidence type="ECO:0000313" key="2">
    <source>
        <dbReference type="Proteomes" id="UP001165405"/>
    </source>
</evidence>
<protein>
    <submittedName>
        <fullName evidence="1">Uncharacterized protein</fullName>
    </submittedName>
</protein>
<dbReference type="AlphaFoldDB" id="A0AA41U987"/>
<dbReference type="Proteomes" id="UP001165405">
    <property type="component" value="Unassembled WGS sequence"/>
</dbReference>
<evidence type="ECO:0000313" key="1">
    <source>
        <dbReference type="EMBL" id="MCF4123718.1"/>
    </source>
</evidence>
<dbReference type="RefSeq" id="WP_236091463.1">
    <property type="nucleotide sequence ID" value="NZ_JAKGSG010000069.1"/>
</dbReference>
<reference evidence="1" key="1">
    <citation type="submission" date="2022-01" db="EMBL/GenBank/DDBJ databases">
        <title>Antribacter sp. nov., isolated from Guizhou of China.</title>
        <authorList>
            <person name="Chengliang C."/>
            <person name="Ya Z."/>
        </authorList>
    </citation>
    <scope>NUCLEOTIDE SEQUENCE</scope>
    <source>
        <strain evidence="1">KLBMP 9083</strain>
    </source>
</reference>
<name>A0AA41U987_9MICO</name>
<dbReference type="EMBL" id="JAKGSG010000069">
    <property type="protein sequence ID" value="MCF4123718.1"/>
    <property type="molecule type" value="Genomic_DNA"/>
</dbReference>
<organism evidence="1 2">
    <name type="scientific">Antribacter soli</name>
    <dbReference type="NCBI Taxonomy" id="2910976"/>
    <lineage>
        <taxon>Bacteria</taxon>
        <taxon>Bacillati</taxon>
        <taxon>Actinomycetota</taxon>
        <taxon>Actinomycetes</taxon>
        <taxon>Micrococcales</taxon>
        <taxon>Promicromonosporaceae</taxon>
        <taxon>Antribacter</taxon>
    </lineage>
</organism>
<keyword evidence="2" id="KW-1185">Reference proteome</keyword>
<comment type="caution">
    <text evidence="1">The sequence shown here is derived from an EMBL/GenBank/DDBJ whole genome shotgun (WGS) entry which is preliminary data.</text>
</comment>
<proteinExistence type="predicted"/>
<sequence length="135" mass="14364">MTDGVAKDPADLESLSSVAGATELTRLQDQFTTWAQDGWRQTGEVRILDAVVQTVSLNGADPLAGEAPTVQVDVCFDVSGLDIVDSFGASQVAAGRPDRGWERLSITNDDFANDPDGGWRVADVETLEQEPCAVP</sequence>